<feature type="region of interest" description="Disordered" evidence="13">
    <location>
        <begin position="578"/>
        <end position="635"/>
    </location>
</feature>
<evidence type="ECO:0000259" key="14">
    <source>
        <dbReference type="PROSITE" id="PS50157"/>
    </source>
</evidence>
<keyword evidence="3" id="KW-0479">Metal-binding</keyword>
<dbReference type="GO" id="GO:0006357">
    <property type="term" value="P:regulation of transcription by RNA polymerase II"/>
    <property type="evidence" value="ECO:0007669"/>
    <property type="project" value="TreeGrafter"/>
</dbReference>
<evidence type="ECO:0000256" key="10">
    <source>
        <dbReference type="ARBA" id="ARBA00023163"/>
    </source>
</evidence>
<feature type="compositionally biased region" description="Polar residues" evidence="13">
    <location>
        <begin position="719"/>
        <end position="728"/>
    </location>
</feature>
<dbReference type="SUPFAM" id="SSF57667">
    <property type="entry name" value="beta-beta-alpha zinc fingers"/>
    <property type="match status" value="3"/>
</dbReference>
<dbReference type="InterPro" id="IPR036236">
    <property type="entry name" value="Znf_C2H2_sf"/>
</dbReference>
<evidence type="ECO:0000256" key="6">
    <source>
        <dbReference type="ARBA" id="ARBA00022833"/>
    </source>
</evidence>
<dbReference type="Gene3D" id="3.30.160.60">
    <property type="entry name" value="Classic Zinc Finger"/>
    <property type="match status" value="5"/>
</dbReference>
<keyword evidence="2" id="KW-1017">Isopeptide bond</keyword>
<dbReference type="GO" id="GO:0005634">
    <property type="term" value="C:nucleus"/>
    <property type="evidence" value="ECO:0007669"/>
    <property type="project" value="UniProtKB-SubCell"/>
</dbReference>
<keyword evidence="7" id="KW-0832">Ubl conjugation</keyword>
<feature type="region of interest" description="Disordered" evidence="13">
    <location>
        <begin position="498"/>
        <end position="546"/>
    </location>
</feature>
<feature type="domain" description="C2H2-type" evidence="14">
    <location>
        <begin position="988"/>
        <end position="1010"/>
    </location>
</feature>
<feature type="region of interest" description="Disordered" evidence="13">
    <location>
        <begin position="71"/>
        <end position="155"/>
    </location>
</feature>
<feature type="compositionally biased region" description="Polar residues" evidence="13">
    <location>
        <begin position="498"/>
        <end position="530"/>
    </location>
</feature>
<dbReference type="OrthoDB" id="10046198at2759"/>
<gene>
    <name evidence="15" type="primary">BC11A</name>
</gene>
<evidence type="ECO:0000313" key="15">
    <source>
        <dbReference type="EMBL" id="JAC56101.1"/>
    </source>
</evidence>
<dbReference type="FunFam" id="3.30.160.60:FF:000046">
    <property type="entry name" value="Putative B-cell lymphoma/leukemia 11A"/>
    <property type="match status" value="1"/>
</dbReference>
<evidence type="ECO:0000256" key="11">
    <source>
        <dbReference type="ARBA" id="ARBA00023242"/>
    </source>
</evidence>
<evidence type="ECO:0000256" key="4">
    <source>
        <dbReference type="ARBA" id="ARBA00022737"/>
    </source>
</evidence>
<keyword evidence="6" id="KW-0862">Zinc</keyword>
<feature type="compositionally biased region" description="Polar residues" evidence="13">
    <location>
        <begin position="1103"/>
        <end position="1122"/>
    </location>
</feature>
<sequence length="1132" mass="122910">MKKDQIIQEEKMLSVSEDHGFRSMSHSDAMETDPSAQDMLTCGSCQKTFALSDIVKFIQHKVLQCNKENYGQCSTQAPSTDRDTDDGRPLSLVNRRPSISAPIISRKTSGSGSRIHTPPPSPADLLADGASSTPKRLVDENDNTTPRNEGAVEKSASLENAHNNLTESYVESDVVKTNNIRIKQEQEQSDEVNINIALHANDSNQDNNDGQPLPKRPKIEVVDAESNTLHTEPSNYTCSTCKTRFTSAWRLIQHVQHSHDVKIYVELPTSPSPNSDLVSDPALSNLPLSASVPVSAQTITSAKSPAQPLSTLSSAASSLYPPISHQSHKTDNPSTNCNISSNSSGNGTNNASTGIPAPTCSGHSNSVQQQHQQIQQQLQQHRAAVAAAAAVEQHKQQQQSNLTTAMQNAQNLAVAAAAGMRHHTLLPPPDMHANPFNLLRMPLPPSLAQNPVVPTVTPLFSRPHPDHYRMEQIVSEQFRHHGLNLAAAAVAAASSLSTPHSGVSQFSQGTNGSSNNPMESRPPSNSNSHRGSAPPTPLPPPTIILPQQNTANQVGSQTGINLEPQMDFYSQRLRQLAGTTSPGAGNIVNSSSPSPRQKQSPHFASPSPSQLPPTPVTNNTRPHSLTPPQKSDSMKQEIENINSTPRSASTPPSKPSQENTAVFACAYCEKKFRFENNLIIHQRIHTGEKPYKCTACEFECSHINKLMKHMRIHRGPEDGTSNAGSIGSNDAGDSEADADADGEAEGEGETEIDGEEENIDEDGLEDDEEDDIEDGEDIDYEAEDLSVSNRIDIQSESPKTTSTGPTSLVGELMDKFGLSNIAQYSEAYKQALQESGKFKYLTNKDRDNNNSSNSAISHVSDKLNGFPTALRLRDELSKNIFQQSPQSDGQNQVPLFNPFQNPFELSKRVKMDGNDWWNMSALHRNDSIFENLKMKPLGLGTANSMLHNQMLKKDNRQRNDTCEFCGKVFKNCSNLTVHRRSHTGEKPYKCELCSYACAQSSKLTRHMKTHGRTGKDVYRCRFCDMPFSVPSTLEKHMRKCVVNQGKAAAAAANAANAVAAAQAAAAAQHLQSQLPAQLSPASSLSSFPSQYVGITGSNTGNNISLPGSISGDNDTNLPTNLPTHHISLKEEA</sequence>
<feature type="domain" description="C2H2-type" evidence="14">
    <location>
        <begin position="1018"/>
        <end position="1048"/>
    </location>
</feature>
<evidence type="ECO:0000256" key="3">
    <source>
        <dbReference type="ARBA" id="ARBA00022723"/>
    </source>
</evidence>
<dbReference type="GO" id="GO:0008270">
    <property type="term" value="F:zinc ion binding"/>
    <property type="evidence" value="ECO:0007669"/>
    <property type="project" value="UniProtKB-KW"/>
</dbReference>
<dbReference type="SMART" id="SM00355">
    <property type="entry name" value="ZnF_C2H2"/>
    <property type="match status" value="6"/>
</dbReference>
<dbReference type="PROSITE" id="PS50157">
    <property type="entry name" value="ZINC_FINGER_C2H2_2"/>
    <property type="match status" value="6"/>
</dbReference>
<proteinExistence type="predicted"/>
<evidence type="ECO:0000256" key="12">
    <source>
        <dbReference type="PROSITE-ProRule" id="PRU00042"/>
    </source>
</evidence>
<feature type="region of interest" description="Disordered" evidence="13">
    <location>
        <begin position="320"/>
        <end position="379"/>
    </location>
</feature>
<feature type="region of interest" description="Disordered" evidence="13">
    <location>
        <begin position="1103"/>
        <end position="1132"/>
    </location>
</feature>
<evidence type="ECO:0000256" key="2">
    <source>
        <dbReference type="ARBA" id="ARBA00022499"/>
    </source>
</evidence>
<feature type="domain" description="C2H2-type" evidence="14">
    <location>
        <begin position="691"/>
        <end position="718"/>
    </location>
</feature>
<accession>A0A034WKJ2</accession>
<feature type="compositionally biased region" description="Polar residues" evidence="13">
    <location>
        <begin position="616"/>
        <end position="631"/>
    </location>
</feature>
<organism evidence="15">
    <name type="scientific">Bactrocera dorsalis</name>
    <name type="common">Oriental fruit fly</name>
    <name type="synonym">Dacus dorsalis</name>
    <dbReference type="NCBI Taxonomy" id="27457"/>
    <lineage>
        <taxon>Eukaryota</taxon>
        <taxon>Metazoa</taxon>
        <taxon>Ecdysozoa</taxon>
        <taxon>Arthropoda</taxon>
        <taxon>Hexapoda</taxon>
        <taxon>Insecta</taxon>
        <taxon>Pterygota</taxon>
        <taxon>Neoptera</taxon>
        <taxon>Endopterygota</taxon>
        <taxon>Diptera</taxon>
        <taxon>Brachycera</taxon>
        <taxon>Muscomorpha</taxon>
        <taxon>Tephritoidea</taxon>
        <taxon>Tephritidae</taxon>
        <taxon>Bactrocera</taxon>
        <taxon>Bactrocera</taxon>
    </lineage>
</organism>
<evidence type="ECO:0000256" key="13">
    <source>
        <dbReference type="SAM" id="MobiDB-lite"/>
    </source>
</evidence>
<dbReference type="FunFam" id="3.30.160.60:FF:001848">
    <property type="entry name" value="Uncharacterized protein, isoform B"/>
    <property type="match status" value="1"/>
</dbReference>
<feature type="compositionally biased region" description="Acidic residues" evidence="13">
    <location>
        <begin position="732"/>
        <end position="784"/>
    </location>
</feature>
<dbReference type="FunFam" id="3.30.160.60:FF:001175">
    <property type="entry name" value="Zinc finger, C2H2 type"/>
    <property type="match status" value="1"/>
</dbReference>
<feature type="compositionally biased region" description="Polar residues" evidence="13">
    <location>
        <begin position="786"/>
        <end position="806"/>
    </location>
</feature>
<feature type="compositionally biased region" description="Low complexity" evidence="13">
    <location>
        <begin position="367"/>
        <end position="379"/>
    </location>
</feature>
<dbReference type="GeneID" id="105224076"/>
<dbReference type="RefSeq" id="XP_011200353.2">
    <property type="nucleotide sequence ID" value="XM_011202051.4"/>
</dbReference>
<feature type="compositionally biased region" description="Pro residues" evidence="13">
    <location>
        <begin position="534"/>
        <end position="543"/>
    </location>
</feature>
<evidence type="ECO:0000256" key="7">
    <source>
        <dbReference type="ARBA" id="ARBA00022843"/>
    </source>
</evidence>
<keyword evidence="11" id="KW-0539">Nucleus</keyword>
<dbReference type="CTD" id="31660"/>
<name>A0A034WKJ2_BACDO</name>
<comment type="subcellular location">
    <subcellularLocation>
        <location evidence="1">Nucleus</location>
    </subcellularLocation>
</comment>
<evidence type="ECO:0000256" key="5">
    <source>
        <dbReference type="ARBA" id="ARBA00022771"/>
    </source>
</evidence>
<dbReference type="KEGG" id="bdr:105224076"/>
<protein>
    <submittedName>
        <fullName evidence="15">B-cell lymphoma/leukemia 11A</fullName>
    </submittedName>
</protein>
<evidence type="ECO:0000256" key="8">
    <source>
        <dbReference type="ARBA" id="ARBA00023015"/>
    </source>
</evidence>
<dbReference type="Pfam" id="PF00096">
    <property type="entry name" value="zf-C2H2"/>
    <property type="match status" value="4"/>
</dbReference>
<dbReference type="PROSITE" id="PS00028">
    <property type="entry name" value="ZINC_FINGER_C2H2_1"/>
    <property type="match status" value="5"/>
</dbReference>
<dbReference type="InterPro" id="IPR013087">
    <property type="entry name" value="Znf_C2H2_type"/>
</dbReference>
<dbReference type="EMBL" id="GAKP01002851">
    <property type="protein sequence ID" value="JAC56101.1"/>
    <property type="molecule type" value="Transcribed_RNA"/>
</dbReference>
<feature type="domain" description="C2H2-type" evidence="14">
    <location>
        <begin position="236"/>
        <end position="259"/>
    </location>
</feature>
<dbReference type="GO" id="GO:0003700">
    <property type="term" value="F:DNA-binding transcription factor activity"/>
    <property type="evidence" value="ECO:0007669"/>
    <property type="project" value="TreeGrafter"/>
</dbReference>
<evidence type="ECO:0000256" key="1">
    <source>
        <dbReference type="ARBA" id="ARBA00004123"/>
    </source>
</evidence>
<dbReference type="AlphaFoldDB" id="A0A034WKJ2"/>
<evidence type="ECO:0000256" key="9">
    <source>
        <dbReference type="ARBA" id="ARBA00023125"/>
    </source>
</evidence>
<dbReference type="InterPro" id="IPR051497">
    <property type="entry name" value="Dev/Hematopoietic_TF"/>
</dbReference>
<feature type="compositionally biased region" description="Low complexity" evidence="13">
    <location>
        <begin position="590"/>
        <end position="601"/>
    </location>
</feature>
<keyword evidence="10" id="KW-0804">Transcription</keyword>
<keyword evidence="8" id="KW-0805">Transcription regulation</keyword>
<dbReference type="Pfam" id="PF25491">
    <property type="entry name" value="CCHC_BCL-11A"/>
    <property type="match status" value="1"/>
</dbReference>
<keyword evidence="9" id="KW-0238">DNA-binding</keyword>
<feature type="domain" description="C2H2-type" evidence="14">
    <location>
        <begin position="960"/>
        <end position="987"/>
    </location>
</feature>
<feature type="compositionally biased region" description="Polar residues" evidence="13">
    <location>
        <begin position="578"/>
        <end position="589"/>
    </location>
</feature>
<feature type="region of interest" description="Disordered" evidence="13">
    <location>
        <begin position="713"/>
        <end position="808"/>
    </location>
</feature>
<reference evidence="15" key="1">
    <citation type="journal article" date="2014" name="BMC Genomics">
        <title>Characterizing the developmental transcriptome of the oriental fruit fly, Bactrocera dorsalis (Diptera: Tephritidae) through comparative genomic analysis with Drosophila melanogaster utilizing modENCODE datasets.</title>
        <authorList>
            <person name="Geib S.M."/>
            <person name="Calla B."/>
            <person name="Hall B."/>
            <person name="Hou S."/>
            <person name="Manoukis N.C."/>
        </authorList>
    </citation>
    <scope>NUCLEOTIDE SEQUENCE</scope>
    <source>
        <strain evidence="15">Punador</strain>
    </source>
</reference>
<keyword evidence="4" id="KW-0677">Repeat</keyword>
<feature type="domain" description="C2H2-type" evidence="14">
    <location>
        <begin position="663"/>
        <end position="690"/>
    </location>
</feature>
<dbReference type="PANTHER" id="PTHR45993">
    <property type="entry name" value="B-CELL LYMPHOMA/LEUKEMIA 11"/>
    <property type="match status" value="1"/>
</dbReference>
<dbReference type="GO" id="GO:0000978">
    <property type="term" value="F:RNA polymerase II cis-regulatory region sequence-specific DNA binding"/>
    <property type="evidence" value="ECO:0007669"/>
    <property type="project" value="TreeGrafter"/>
</dbReference>
<keyword evidence="5 12" id="KW-0863">Zinc-finger</keyword>
<dbReference type="FunFam" id="3.30.160.60:FF:001368">
    <property type="entry name" value="Zinc finger protein 547"/>
    <property type="match status" value="1"/>
</dbReference>
<feature type="compositionally biased region" description="Low complexity" evidence="13">
    <location>
        <begin position="334"/>
        <end position="354"/>
    </location>
</feature>
<dbReference type="InterPro" id="IPR057448">
    <property type="entry name" value="BCL-11A_Znf_CCHC"/>
</dbReference>
<dbReference type="PANTHER" id="PTHR45993:SF6">
    <property type="entry name" value="C2H2-TYPE DOMAIN-CONTAINING PROTEIN"/>
    <property type="match status" value="1"/>
</dbReference>